<evidence type="ECO:0000256" key="1">
    <source>
        <dbReference type="ARBA" id="ARBA00004173"/>
    </source>
</evidence>
<dbReference type="InParanoid" id="A0A7F5RM46"/>
<evidence type="ECO:0000259" key="4">
    <source>
        <dbReference type="Pfam" id="PF00675"/>
    </source>
</evidence>
<dbReference type="Pfam" id="PF05193">
    <property type="entry name" value="Peptidase_M16_C"/>
    <property type="match status" value="1"/>
</dbReference>
<feature type="domain" description="Peptidase M16 C-terminal" evidence="5">
    <location>
        <begin position="196"/>
        <end position="371"/>
    </location>
</feature>
<reference evidence="7" key="1">
    <citation type="submission" date="2025-08" db="UniProtKB">
        <authorList>
            <consortium name="RefSeq"/>
        </authorList>
    </citation>
    <scope>IDENTIFICATION</scope>
    <source>
        <tissue evidence="7">Entire body</tissue>
    </source>
</reference>
<evidence type="ECO:0000256" key="2">
    <source>
        <dbReference type="ARBA" id="ARBA00022946"/>
    </source>
</evidence>
<dbReference type="KEGG" id="apln:108733993"/>
<dbReference type="PANTHER" id="PTHR11851">
    <property type="entry name" value="METALLOPROTEASE"/>
    <property type="match status" value="1"/>
</dbReference>
<name>A0A7F5RM46_AGRPL</name>
<dbReference type="Pfam" id="PF00675">
    <property type="entry name" value="Peptidase_M16"/>
    <property type="match status" value="1"/>
</dbReference>
<dbReference type="AlphaFoldDB" id="A0A7F5RM46"/>
<keyword evidence="2" id="KW-0809">Transit peptide</keyword>
<dbReference type="FunCoup" id="A0A7F5RM46">
    <property type="interactions" value="1039"/>
</dbReference>
<dbReference type="GO" id="GO:0046872">
    <property type="term" value="F:metal ion binding"/>
    <property type="evidence" value="ECO:0007669"/>
    <property type="project" value="InterPro"/>
</dbReference>
<dbReference type="FunFam" id="3.30.830.10:FF:000021">
    <property type="entry name" value="Cytochrome b-c1 complex subunit 2"/>
    <property type="match status" value="1"/>
</dbReference>
<evidence type="ECO:0000256" key="3">
    <source>
        <dbReference type="ARBA" id="ARBA00023128"/>
    </source>
</evidence>
<keyword evidence="3" id="KW-0496">Mitochondrion</keyword>
<dbReference type="InterPro" id="IPR011765">
    <property type="entry name" value="Pept_M16_N"/>
</dbReference>
<protein>
    <submittedName>
        <fullName evidence="7">Cytochrome b-c1 complex subunit 2, mitochondrial</fullName>
    </submittedName>
</protein>
<proteinExistence type="predicted"/>
<comment type="subcellular location">
    <subcellularLocation>
        <location evidence="1">Mitochondrion</location>
    </subcellularLocation>
</comment>
<feature type="domain" description="Peptidase M16 N-terminal" evidence="4">
    <location>
        <begin position="47"/>
        <end position="188"/>
    </location>
</feature>
<accession>A0A7F5RM46</accession>
<dbReference type="GO" id="GO:0016020">
    <property type="term" value="C:membrane"/>
    <property type="evidence" value="ECO:0007669"/>
    <property type="project" value="UniProtKB-ARBA"/>
</dbReference>
<dbReference type="RefSeq" id="XP_025836890.1">
    <property type="nucleotide sequence ID" value="XM_025981105.1"/>
</dbReference>
<sequence>MASNLSKATVLRAVPVRCFSSGANHIPVSGVPNYCAEISKLQNGLKVVSTENCSPLARISILFKAGSRFENYETLGVTHVLRIAAGLSTQNATQFSIMRHIQQVGASLTCSTDREVISYTLEGTREAVKEASPFFAEVATKQVFRPWEISDNTDRLKLELKIRPYELRALDLLHKAAYRDRGLGNSLFIGKTKIGKISSETLQHYFCQHFVASKGTVAAVGFEHNDVLKFAEKLKIRESCDENCMKSTYTSGEARLEKGGNLTYIAMGKEGGRLIPSNEALVYGILQHVYGTKPGVPYGAGGCSVLARCVTSNVPSASVQAINANYSDSGLFGVLVCVPAANAGTAVSLVAKALSSTDITEADVKRGKAQLMRSMLSSLESGANIVENLGIQALFSDNALDAVGISNAIAGISPNDVIQAARKVASSKLSIASIGNLKTVPFLDELTC</sequence>
<evidence type="ECO:0000313" key="7">
    <source>
        <dbReference type="RefSeq" id="XP_025836890.1"/>
    </source>
</evidence>
<dbReference type="PANTHER" id="PTHR11851:SF226">
    <property type="entry name" value="CYTOCHROME B-C1 COMPLEX SUBUNIT 2, MITOCHONDRIAL"/>
    <property type="match status" value="1"/>
</dbReference>
<evidence type="ECO:0000259" key="5">
    <source>
        <dbReference type="Pfam" id="PF05193"/>
    </source>
</evidence>
<dbReference type="OrthoDB" id="6369905at2759"/>
<dbReference type="SUPFAM" id="SSF63411">
    <property type="entry name" value="LuxS/MPP-like metallohydrolase"/>
    <property type="match status" value="2"/>
</dbReference>
<dbReference type="FunFam" id="3.30.830.10:FF:000039">
    <property type="entry name" value="Ubiquinol-cytochrome c reductase core subunit 2"/>
    <property type="match status" value="1"/>
</dbReference>
<dbReference type="InterPro" id="IPR050361">
    <property type="entry name" value="MPP/UQCRC_Complex"/>
</dbReference>
<dbReference type="InterPro" id="IPR011249">
    <property type="entry name" value="Metalloenz_LuxS/M16"/>
</dbReference>
<gene>
    <name evidence="7" type="primary">LOC108733993</name>
</gene>
<keyword evidence="6" id="KW-1185">Reference proteome</keyword>
<dbReference type="Proteomes" id="UP000192223">
    <property type="component" value="Unplaced"/>
</dbReference>
<dbReference type="CTD" id="39846"/>
<dbReference type="GeneID" id="108733993"/>
<organism evidence="6 7">
    <name type="scientific">Agrilus planipennis</name>
    <name type="common">Emerald ash borer</name>
    <name type="synonym">Agrilus marcopoli</name>
    <dbReference type="NCBI Taxonomy" id="224129"/>
    <lineage>
        <taxon>Eukaryota</taxon>
        <taxon>Metazoa</taxon>
        <taxon>Ecdysozoa</taxon>
        <taxon>Arthropoda</taxon>
        <taxon>Hexapoda</taxon>
        <taxon>Insecta</taxon>
        <taxon>Pterygota</taxon>
        <taxon>Neoptera</taxon>
        <taxon>Endopterygota</taxon>
        <taxon>Coleoptera</taxon>
        <taxon>Polyphaga</taxon>
        <taxon>Elateriformia</taxon>
        <taxon>Buprestoidea</taxon>
        <taxon>Buprestidae</taxon>
        <taxon>Agrilinae</taxon>
        <taxon>Agrilus</taxon>
    </lineage>
</organism>
<dbReference type="InterPro" id="IPR007863">
    <property type="entry name" value="Peptidase_M16_C"/>
</dbReference>
<evidence type="ECO:0000313" key="6">
    <source>
        <dbReference type="Proteomes" id="UP000192223"/>
    </source>
</evidence>
<dbReference type="GO" id="GO:0005739">
    <property type="term" value="C:mitochondrion"/>
    <property type="evidence" value="ECO:0007669"/>
    <property type="project" value="UniProtKB-SubCell"/>
</dbReference>
<dbReference type="Gene3D" id="3.30.830.10">
    <property type="entry name" value="Metalloenzyme, LuxS/M16 peptidase-like"/>
    <property type="match status" value="2"/>
</dbReference>